<feature type="domain" description="HTH gntR-type" evidence="4">
    <location>
        <begin position="9"/>
        <end position="76"/>
    </location>
</feature>
<dbReference type="CDD" id="cd07377">
    <property type="entry name" value="WHTH_GntR"/>
    <property type="match status" value="1"/>
</dbReference>
<evidence type="ECO:0000256" key="3">
    <source>
        <dbReference type="ARBA" id="ARBA00023163"/>
    </source>
</evidence>
<accession>A0A147GX69</accession>
<dbReference type="SUPFAM" id="SSF46785">
    <property type="entry name" value="Winged helix' DNA-binding domain"/>
    <property type="match status" value="1"/>
</dbReference>
<evidence type="ECO:0000256" key="1">
    <source>
        <dbReference type="ARBA" id="ARBA00023015"/>
    </source>
</evidence>
<sequence length="225" mass="24312">MVRIAAAAAPLRQQVVSAVRDAVAEGRYLPGERLVERELCELMGVSRTCLREALRELENDGIVTSVPNRGVVVSTIGLRDAREIYEMRAMLEGLLAERFARLASSAHLAALEQAVETLAEAYDSGSGLLDAKRAFYEALMGGADHDLAASMLRSIQLRASQLRNMTLSDPDRARHSIAEIRQLLKAVKKRDPIAAQAAAHRHVQNAGALALRLLERAAPQAASGG</sequence>
<reference evidence="5 6" key="1">
    <citation type="journal article" date="2016" name="Front. Microbiol.">
        <title>Genomic Resource of Rice Seed Associated Bacteria.</title>
        <authorList>
            <person name="Midha S."/>
            <person name="Bansal K."/>
            <person name="Sharma S."/>
            <person name="Kumar N."/>
            <person name="Patil P.P."/>
            <person name="Chaudhry V."/>
            <person name="Patil P.B."/>
        </authorList>
    </citation>
    <scope>NUCLEOTIDE SEQUENCE [LARGE SCALE GENOMIC DNA]</scope>
    <source>
        <strain evidence="5 6">NS331</strain>
    </source>
</reference>
<dbReference type="PANTHER" id="PTHR43537:SF24">
    <property type="entry name" value="GLUCONATE OPERON TRANSCRIPTIONAL REPRESSOR"/>
    <property type="match status" value="1"/>
</dbReference>
<dbReference type="Gene3D" id="1.20.120.530">
    <property type="entry name" value="GntR ligand-binding domain-like"/>
    <property type="match status" value="1"/>
</dbReference>
<evidence type="ECO:0000313" key="5">
    <source>
        <dbReference type="EMBL" id="KTT22284.1"/>
    </source>
</evidence>
<dbReference type="PROSITE" id="PS50949">
    <property type="entry name" value="HTH_GNTR"/>
    <property type="match status" value="1"/>
</dbReference>
<dbReference type="Pfam" id="PF00392">
    <property type="entry name" value="GntR"/>
    <property type="match status" value="1"/>
</dbReference>
<dbReference type="InterPro" id="IPR000524">
    <property type="entry name" value="Tscrpt_reg_HTH_GntR"/>
</dbReference>
<keyword evidence="1" id="KW-0805">Transcription regulation</keyword>
<evidence type="ECO:0000313" key="6">
    <source>
        <dbReference type="Proteomes" id="UP000072741"/>
    </source>
</evidence>
<protein>
    <recommendedName>
        <fullName evidence="4">HTH gntR-type domain-containing protein</fullName>
    </recommendedName>
</protein>
<dbReference type="SMART" id="SM00895">
    <property type="entry name" value="FCD"/>
    <property type="match status" value="1"/>
</dbReference>
<organism evidence="5 6">
    <name type="scientific">Pseudacidovorax intermedius</name>
    <dbReference type="NCBI Taxonomy" id="433924"/>
    <lineage>
        <taxon>Bacteria</taxon>
        <taxon>Pseudomonadati</taxon>
        <taxon>Pseudomonadota</taxon>
        <taxon>Betaproteobacteria</taxon>
        <taxon>Burkholderiales</taxon>
        <taxon>Comamonadaceae</taxon>
        <taxon>Pseudacidovorax</taxon>
    </lineage>
</organism>
<gene>
    <name evidence="5" type="ORF">NS331_09830</name>
</gene>
<dbReference type="SUPFAM" id="SSF48008">
    <property type="entry name" value="GntR ligand-binding domain-like"/>
    <property type="match status" value="1"/>
</dbReference>
<comment type="caution">
    <text evidence="5">The sequence shown here is derived from an EMBL/GenBank/DDBJ whole genome shotgun (WGS) entry which is preliminary data.</text>
</comment>
<evidence type="ECO:0000259" key="4">
    <source>
        <dbReference type="PROSITE" id="PS50949"/>
    </source>
</evidence>
<dbReference type="PANTHER" id="PTHR43537">
    <property type="entry name" value="TRANSCRIPTIONAL REGULATOR, GNTR FAMILY"/>
    <property type="match status" value="1"/>
</dbReference>
<name>A0A147GX69_9BURK</name>
<proteinExistence type="predicted"/>
<dbReference type="GO" id="GO:0003700">
    <property type="term" value="F:DNA-binding transcription factor activity"/>
    <property type="evidence" value="ECO:0007669"/>
    <property type="project" value="InterPro"/>
</dbReference>
<dbReference type="EMBL" id="LDSL01000059">
    <property type="protein sequence ID" value="KTT22284.1"/>
    <property type="molecule type" value="Genomic_DNA"/>
</dbReference>
<dbReference type="InterPro" id="IPR008920">
    <property type="entry name" value="TF_FadR/GntR_C"/>
</dbReference>
<dbReference type="InterPro" id="IPR036388">
    <property type="entry name" value="WH-like_DNA-bd_sf"/>
</dbReference>
<keyword evidence="6" id="KW-1185">Reference proteome</keyword>
<dbReference type="InterPro" id="IPR036390">
    <property type="entry name" value="WH_DNA-bd_sf"/>
</dbReference>
<dbReference type="Proteomes" id="UP000072741">
    <property type="component" value="Unassembled WGS sequence"/>
</dbReference>
<keyword evidence="2" id="KW-0238">DNA-binding</keyword>
<dbReference type="Pfam" id="PF07729">
    <property type="entry name" value="FCD"/>
    <property type="match status" value="1"/>
</dbReference>
<dbReference type="InterPro" id="IPR011711">
    <property type="entry name" value="GntR_C"/>
</dbReference>
<dbReference type="SMART" id="SM00345">
    <property type="entry name" value="HTH_GNTR"/>
    <property type="match status" value="1"/>
</dbReference>
<dbReference type="PRINTS" id="PR00035">
    <property type="entry name" value="HTHGNTR"/>
</dbReference>
<dbReference type="AlphaFoldDB" id="A0A147GX69"/>
<dbReference type="Gene3D" id="1.10.10.10">
    <property type="entry name" value="Winged helix-like DNA-binding domain superfamily/Winged helix DNA-binding domain"/>
    <property type="match status" value="1"/>
</dbReference>
<keyword evidence="3" id="KW-0804">Transcription</keyword>
<dbReference type="GO" id="GO:0003677">
    <property type="term" value="F:DNA binding"/>
    <property type="evidence" value="ECO:0007669"/>
    <property type="project" value="UniProtKB-KW"/>
</dbReference>
<evidence type="ECO:0000256" key="2">
    <source>
        <dbReference type="ARBA" id="ARBA00023125"/>
    </source>
</evidence>